<feature type="transmembrane region" description="Helical" evidence="6">
    <location>
        <begin position="808"/>
        <end position="824"/>
    </location>
</feature>
<gene>
    <name evidence="9" type="primary">ccsA</name>
    <name evidence="9" type="ORF">HUE88_12300</name>
</gene>
<feature type="transmembrane region" description="Helical" evidence="6">
    <location>
        <begin position="81"/>
        <end position="101"/>
    </location>
</feature>
<evidence type="ECO:0000259" key="7">
    <source>
        <dbReference type="Pfam" id="PF01578"/>
    </source>
</evidence>
<dbReference type="PANTHER" id="PTHR30071:SF1">
    <property type="entry name" value="CYTOCHROME B_B6 PROTEIN-RELATED"/>
    <property type="match status" value="1"/>
</dbReference>
<dbReference type="Pfam" id="PF01578">
    <property type="entry name" value="Cytochrom_C_asm"/>
    <property type="match status" value="1"/>
</dbReference>
<dbReference type="InterPro" id="IPR007816">
    <property type="entry name" value="ResB-like_domain"/>
</dbReference>
<keyword evidence="2 6" id="KW-0812">Transmembrane</keyword>
<keyword evidence="10" id="KW-1185">Reference proteome</keyword>
<feature type="transmembrane region" description="Helical" evidence="6">
    <location>
        <begin position="1020"/>
        <end position="1037"/>
    </location>
</feature>
<keyword evidence="5 6" id="KW-0472">Membrane</keyword>
<dbReference type="Pfam" id="PF05140">
    <property type="entry name" value="ResB"/>
    <property type="match status" value="1"/>
</dbReference>
<dbReference type="PANTHER" id="PTHR30071">
    <property type="entry name" value="HEME EXPORTER PROTEIN C"/>
    <property type="match status" value="1"/>
</dbReference>
<dbReference type="EMBL" id="CP054492">
    <property type="protein sequence ID" value="QOY51862.1"/>
    <property type="molecule type" value="Genomic_DNA"/>
</dbReference>
<dbReference type="RefSeq" id="WP_194369443.1">
    <property type="nucleotide sequence ID" value="NZ_CP054492.1"/>
</dbReference>
<dbReference type="GO" id="GO:0005886">
    <property type="term" value="C:plasma membrane"/>
    <property type="evidence" value="ECO:0007669"/>
    <property type="project" value="TreeGrafter"/>
</dbReference>
<proteinExistence type="predicted"/>
<keyword evidence="4 6" id="KW-1133">Transmembrane helix</keyword>
<reference evidence="9 10" key="1">
    <citation type="submission" date="2020-05" db="EMBL/GenBank/DDBJ databases">
        <title>Sulfurimonas marisnigri, sp. nov., and Sulfurimonas baltica, sp. nov., manganese oxide reducing chemolithoautotrophs of the class Epsilonproteobacteria isolated from the pelagic redoxclines of the Black and Baltic Seas and emended description of the genus Sulfurimonas.</title>
        <authorList>
            <person name="Henkel J.V."/>
            <person name="Laudan C."/>
            <person name="Werner J."/>
            <person name="Neu T."/>
            <person name="Plewe S."/>
            <person name="Sproer C."/>
            <person name="Bunk B."/>
            <person name="Schulz-Vogt H.N."/>
        </authorList>
    </citation>
    <scope>NUCLEOTIDE SEQUENCE [LARGE SCALE GENOMIC DNA]</scope>
    <source>
        <strain evidence="9 10">GD2</strain>
    </source>
</reference>
<evidence type="ECO:0000256" key="6">
    <source>
        <dbReference type="SAM" id="Phobius"/>
    </source>
</evidence>
<dbReference type="Proteomes" id="UP000593994">
    <property type="component" value="Chromosome"/>
</dbReference>
<feature type="transmembrane region" description="Helical" evidence="6">
    <location>
        <begin position="774"/>
        <end position="796"/>
    </location>
</feature>
<feature type="domain" description="Cytochrome c assembly protein" evidence="7">
    <location>
        <begin position="802"/>
        <end position="1007"/>
    </location>
</feature>
<organism evidence="9 10">
    <name type="scientific">Candidatus Sulfurimonas baltica</name>
    <dbReference type="NCBI Taxonomy" id="2740404"/>
    <lineage>
        <taxon>Bacteria</taxon>
        <taxon>Pseudomonadati</taxon>
        <taxon>Campylobacterota</taxon>
        <taxon>Epsilonproteobacteria</taxon>
        <taxon>Campylobacterales</taxon>
        <taxon>Sulfurimonadaceae</taxon>
        <taxon>Sulfurimonas</taxon>
    </lineage>
</organism>
<sequence>MTLIKKIYSILISMKLMLLLIFLFAAASGIATFIENDHGINTSWALVYSTCWFEAVQVLLGISIIGNIFKYKMYTKKKIPTFIFHIAFLFVLLGSGITRYYGYEGVMHIREGATEHRMLSSDAFLQVGATKNDKKYYEEEIVYISALGGREFKTTLDVDGKDITVKYKKFIDKAVKTAVEDENGVPIVSFVITTPQGPEKFFLKSGDFIDLGPLAIYFDKEPTGEAKPILRLINNNGNISFVSNVQINWMKMADRSEGLYNVGREYPFEAKKLYNINGIQLVSKAVLAKGKVTVIDEDTYKSTASMNMKFDSLSALVVDVEYDGIHKEVALMGSGKRFKGYTENIKIADTEIALEWGSKIIELPFSLRLRDFMLIKYPGSMSPSSYESHVTLIDKQNLVRQEHRIYMNNVLDYGGYLFFQSSYDKDEKGTILSVNHDPGKWPTYFGYTLLAIGLFLNFFNPNGRFGKLARTKYEYKAGVTAALLMFFSLFNAQTLTASTELIEQVKNIDAEHAEHYGTLLVQSRDGRIKPIDSFAIELLNKISSKDSMFGLSHNQILLGMASNPDVWKQIDMIKVAHPKVSKLLGVDESKKRFAYNDAFDRNGQYKLGELAEEALRKRSAIRDMFDKEIIKVDERVNVAYMIYSGRFMTVFPLKGDETNKWYYPEEALQGFPPEASKEVLTLLRNNSMGLVNGINRGTWEEANKAIDDIKEYQKKYSPSIIPDSMLIEAELLYNKMNIFDKLYPIYLLAGLILLVLIFVRLAKPNINIEVVTRIVLGVFVVAFVIHTMNLGLRWYIAGHAPWSNGYEAMLYISWTIILAGILFARSSELAVATTGIFAGITLFVAHLSWLNPQITTLVPVLKSYWLTIHVSIITASYGFLGLSTLLGFVVLIFYIMLSSKDKREQISVNIFEATRISEMSMIVGLSLLTVGNFLGGVWANESWGRYWGWDPKETWALITILVYVFVIHMRFVPALKSNFVFTAASVVAYSSVIMTYFGVNYYLSGLHSYAAGDPVPVPEWIYYVISVIIILIVSASFNRNKLVKIKPIKQ</sequence>
<accession>A0A7S7LV58</accession>
<keyword evidence="3" id="KW-0201">Cytochrome c-type biogenesis</keyword>
<feature type="transmembrane region" description="Helical" evidence="6">
    <location>
        <begin position="45"/>
        <end position="69"/>
    </location>
</feature>
<evidence type="ECO:0000256" key="1">
    <source>
        <dbReference type="ARBA" id="ARBA00004141"/>
    </source>
</evidence>
<feature type="transmembrane region" description="Helical" evidence="6">
    <location>
        <begin position="870"/>
        <end position="895"/>
    </location>
</feature>
<feature type="transmembrane region" description="Helical" evidence="6">
    <location>
        <begin position="916"/>
        <end position="934"/>
    </location>
</feature>
<dbReference type="KEGG" id="sbal:HUE88_12300"/>
<evidence type="ECO:0000256" key="2">
    <source>
        <dbReference type="ARBA" id="ARBA00022692"/>
    </source>
</evidence>
<feature type="domain" description="ResB-like" evidence="8">
    <location>
        <begin position="354"/>
        <end position="427"/>
    </location>
</feature>
<evidence type="ECO:0000259" key="8">
    <source>
        <dbReference type="Pfam" id="PF05140"/>
    </source>
</evidence>
<evidence type="ECO:0000313" key="9">
    <source>
        <dbReference type="EMBL" id="QOY51862.1"/>
    </source>
</evidence>
<dbReference type="AlphaFoldDB" id="A0A7S7LV58"/>
<protein>
    <submittedName>
        <fullName evidence="9">Cytochrome c biogenesis protein CcsA</fullName>
    </submittedName>
</protein>
<evidence type="ECO:0000256" key="4">
    <source>
        <dbReference type="ARBA" id="ARBA00022989"/>
    </source>
</evidence>
<name>A0A7S7LV58_9BACT</name>
<dbReference type="GO" id="GO:0020037">
    <property type="term" value="F:heme binding"/>
    <property type="evidence" value="ECO:0007669"/>
    <property type="project" value="InterPro"/>
</dbReference>
<dbReference type="InterPro" id="IPR045062">
    <property type="entry name" value="Cyt_c_biogenesis_CcsA/CcmC"/>
</dbReference>
<evidence type="ECO:0000256" key="5">
    <source>
        <dbReference type="ARBA" id="ARBA00023136"/>
    </source>
</evidence>
<dbReference type="GO" id="GO:0017004">
    <property type="term" value="P:cytochrome complex assembly"/>
    <property type="evidence" value="ECO:0007669"/>
    <property type="project" value="UniProtKB-KW"/>
</dbReference>
<feature type="transmembrane region" description="Helical" evidence="6">
    <location>
        <begin position="743"/>
        <end position="762"/>
    </location>
</feature>
<dbReference type="InterPro" id="IPR002541">
    <property type="entry name" value="Cyt_c_assembly"/>
</dbReference>
<comment type="subcellular location">
    <subcellularLocation>
        <location evidence="1">Membrane</location>
        <topology evidence="1">Multi-pass membrane protein</topology>
    </subcellularLocation>
</comment>
<feature type="transmembrane region" description="Helical" evidence="6">
    <location>
        <begin position="829"/>
        <end position="850"/>
    </location>
</feature>
<feature type="transmembrane region" description="Helical" evidence="6">
    <location>
        <begin position="954"/>
        <end position="972"/>
    </location>
</feature>
<evidence type="ECO:0000256" key="3">
    <source>
        <dbReference type="ARBA" id="ARBA00022748"/>
    </source>
</evidence>
<feature type="transmembrane region" description="Helical" evidence="6">
    <location>
        <begin position="979"/>
        <end position="1000"/>
    </location>
</feature>
<evidence type="ECO:0000313" key="10">
    <source>
        <dbReference type="Proteomes" id="UP000593994"/>
    </source>
</evidence>